<feature type="transmembrane region" description="Helical" evidence="1">
    <location>
        <begin position="52"/>
        <end position="74"/>
    </location>
</feature>
<dbReference type="Proteomes" id="UP000007962">
    <property type="component" value="Chromosome"/>
</dbReference>
<dbReference type="KEGG" id="bcv:Bcav_2693"/>
<feature type="transmembrane region" description="Helical" evidence="1">
    <location>
        <begin position="124"/>
        <end position="152"/>
    </location>
</feature>
<dbReference type="AlphaFoldDB" id="C5BXQ5"/>
<organism evidence="2 3">
    <name type="scientific">Beutenbergia cavernae (strain ATCC BAA-8 / DSM 12333 / CCUG 43141 / JCM 11478 / NBRC 16432 / NCIMB 13614 / HKI 0122)</name>
    <dbReference type="NCBI Taxonomy" id="471853"/>
    <lineage>
        <taxon>Bacteria</taxon>
        <taxon>Bacillati</taxon>
        <taxon>Actinomycetota</taxon>
        <taxon>Actinomycetes</taxon>
        <taxon>Micrococcales</taxon>
        <taxon>Beutenbergiaceae</taxon>
        <taxon>Beutenbergia</taxon>
    </lineage>
</organism>
<proteinExistence type="predicted"/>
<feature type="transmembrane region" description="Helical" evidence="1">
    <location>
        <begin position="94"/>
        <end position="118"/>
    </location>
</feature>
<feature type="transmembrane region" description="Helical" evidence="1">
    <location>
        <begin position="376"/>
        <end position="398"/>
    </location>
</feature>
<feature type="transmembrane region" description="Helical" evidence="1">
    <location>
        <begin position="481"/>
        <end position="501"/>
    </location>
</feature>
<feature type="transmembrane region" description="Helical" evidence="1">
    <location>
        <begin position="302"/>
        <end position="320"/>
    </location>
</feature>
<dbReference type="EMBL" id="CP001618">
    <property type="protein sequence ID" value="ACQ80938.1"/>
    <property type="molecule type" value="Genomic_DNA"/>
</dbReference>
<name>C5BXQ5_BEUC1</name>
<evidence type="ECO:0000313" key="2">
    <source>
        <dbReference type="EMBL" id="ACQ80938.1"/>
    </source>
</evidence>
<keyword evidence="3" id="KW-1185">Reference proteome</keyword>
<keyword evidence="1" id="KW-0472">Membrane</keyword>
<dbReference type="STRING" id="471853.Bcav_2693"/>
<reference evidence="2 3" key="1">
    <citation type="journal article" date="2009" name="Stand. Genomic Sci.">
        <title>Complete genome sequence of Beutenbergia cavernae type strain (HKI 0122).</title>
        <authorList>
            <person name="Land M."/>
            <person name="Pukall R."/>
            <person name="Abt B."/>
            <person name="Goker M."/>
            <person name="Rohde M."/>
            <person name="Glavina Del Rio T."/>
            <person name="Tice H."/>
            <person name="Copeland A."/>
            <person name="Cheng J.F."/>
            <person name="Lucas S."/>
            <person name="Chen F."/>
            <person name="Nolan M."/>
            <person name="Bruce D."/>
            <person name="Goodwin L."/>
            <person name="Pitluck S."/>
            <person name="Ivanova N."/>
            <person name="Mavromatis K."/>
            <person name="Ovchinnikova G."/>
            <person name="Pati A."/>
            <person name="Chen A."/>
            <person name="Palaniappan K."/>
            <person name="Hauser L."/>
            <person name="Chang Y.J."/>
            <person name="Jefferies C.C."/>
            <person name="Saunders E."/>
            <person name="Brettin T."/>
            <person name="Detter J.C."/>
            <person name="Han C."/>
            <person name="Chain P."/>
            <person name="Bristow J."/>
            <person name="Eisen J.A."/>
            <person name="Markowitz V."/>
            <person name="Hugenholtz P."/>
            <person name="Kyrpides N.C."/>
            <person name="Klenk H.P."/>
            <person name="Lapidus A."/>
        </authorList>
    </citation>
    <scope>NUCLEOTIDE SEQUENCE [LARGE SCALE GENOMIC DNA]</scope>
    <source>
        <strain evidence="3">ATCC BAA-8 / DSM 12333 / NBRC 16432</strain>
    </source>
</reference>
<dbReference type="HOGENOM" id="CLU_025319_0_0_11"/>
<evidence type="ECO:0000256" key="1">
    <source>
        <dbReference type="SAM" id="Phobius"/>
    </source>
</evidence>
<dbReference type="OrthoDB" id="2955510at2"/>
<dbReference type="eggNOG" id="ENOG502Z89R">
    <property type="taxonomic scope" value="Bacteria"/>
</dbReference>
<gene>
    <name evidence="2" type="ordered locus">Bcav_2693</name>
</gene>
<dbReference type="RefSeq" id="WP_015883178.1">
    <property type="nucleotide sequence ID" value="NC_012669.1"/>
</dbReference>
<feature type="transmembrane region" description="Helical" evidence="1">
    <location>
        <begin position="404"/>
        <end position="431"/>
    </location>
</feature>
<feature type="transmembrane region" description="Helical" evidence="1">
    <location>
        <begin position="232"/>
        <end position="255"/>
    </location>
</feature>
<evidence type="ECO:0000313" key="3">
    <source>
        <dbReference type="Proteomes" id="UP000007962"/>
    </source>
</evidence>
<sequence length="566" mass="58283">MVGILIRLRFTIQRHTLSWKRHLGRALGLVAAALTWAAVLFAEPAARHDVLVVALAMWLVGWVIGPILTSGASVLRPEYFTLLPLPARRLGLSLLASVFVGVGAAATGAGFLAIAGYGAVSSQAWTAVVGLLAAALFLVGVVALSRTVYALLGAAMRSRLGLELAAIQYGALFAGVFAGWLIVSPIVTAVPTFLSEGLGGTPAAVLDASPAGWPVRAVDAAADGDVAAALGWLGLLAAFAALAVAAAVRLLTPYVGNRTSRRRRRPLGSRVMSGRALLPTTPTGAVVGKELRIWWRDPWRSLEVRSSIWFGILIALILSVTGGSPYAPWAGMAIALMVGLSGANLYGQDGTALWQLVVAQSPRAIRADVRGRQIGIALALGLPALVLVAAVSALASSWTFTIPIVAVILALLGAGSGASAFLSVVAVTPGVEPAKRVNANDAGENSMAIQIGLYTTLVLASPTLAAVGLHLFAGWGAGAPWAGPALLGIALVNALVVPWWLGGVAIRTLSRSLPETFARLRYPGMKVASAGKATGGVVDFLARTTEQSAHEARKAAAGQRTTPAAK</sequence>
<feature type="transmembrane region" description="Helical" evidence="1">
    <location>
        <begin position="451"/>
        <end position="475"/>
    </location>
</feature>
<protein>
    <recommendedName>
        <fullName evidence="4">Integral membrane transport protein</fullName>
    </recommendedName>
</protein>
<keyword evidence="1" id="KW-1133">Transmembrane helix</keyword>
<evidence type="ECO:0008006" key="4">
    <source>
        <dbReference type="Google" id="ProtNLM"/>
    </source>
</evidence>
<accession>C5BXQ5</accession>
<feature type="transmembrane region" description="Helical" evidence="1">
    <location>
        <begin position="164"/>
        <end position="183"/>
    </location>
</feature>
<keyword evidence="1" id="KW-0812">Transmembrane</keyword>